<accession>A0A3B0WPG1</accession>
<feature type="transmembrane region" description="Helical" evidence="1">
    <location>
        <begin position="20"/>
        <end position="38"/>
    </location>
</feature>
<gene>
    <name evidence="2" type="ORF">MNBD_GAMMA06-1141</name>
</gene>
<dbReference type="AlphaFoldDB" id="A0A3B0WPG1"/>
<reference evidence="2" key="1">
    <citation type="submission" date="2018-06" db="EMBL/GenBank/DDBJ databases">
        <authorList>
            <person name="Zhirakovskaya E."/>
        </authorList>
    </citation>
    <scope>NUCLEOTIDE SEQUENCE</scope>
</reference>
<keyword evidence="1" id="KW-0472">Membrane</keyword>
<evidence type="ECO:0000256" key="1">
    <source>
        <dbReference type="SAM" id="Phobius"/>
    </source>
</evidence>
<sequence>MRLVFLEKYTSREDRPLSDVPISVIIFLVFALLLQLIWHNMQAPMLANAEDLTPPFSTQTYVLSSLAEPIAVSKILNLWLQAFDNQPGISLSFHQLNYPLLTKWLDTILALDPEGQYPMLVATNVYGSINDPVKQRIMTEYVFTKFNQQPNKYWRWLAHAVITARHEIKDNALALKYADALAEKATGKNVPYWAKDMKIIALEDMGEIEAAKVLVGALLESKQITDPYELNFLTNKIATLEEKAFKKRQSVEK</sequence>
<keyword evidence="1" id="KW-0812">Transmembrane</keyword>
<dbReference type="EMBL" id="UOFD01000050">
    <property type="protein sequence ID" value="VAW52577.1"/>
    <property type="molecule type" value="Genomic_DNA"/>
</dbReference>
<keyword evidence="1" id="KW-1133">Transmembrane helix</keyword>
<proteinExistence type="predicted"/>
<evidence type="ECO:0000313" key="2">
    <source>
        <dbReference type="EMBL" id="VAW52577.1"/>
    </source>
</evidence>
<protein>
    <submittedName>
        <fullName evidence="2">Uncharacterized protein</fullName>
    </submittedName>
</protein>
<name>A0A3B0WPG1_9ZZZZ</name>
<organism evidence="2">
    <name type="scientific">hydrothermal vent metagenome</name>
    <dbReference type="NCBI Taxonomy" id="652676"/>
    <lineage>
        <taxon>unclassified sequences</taxon>
        <taxon>metagenomes</taxon>
        <taxon>ecological metagenomes</taxon>
    </lineage>
</organism>